<evidence type="ECO:0000313" key="4">
    <source>
        <dbReference type="Proteomes" id="UP000663823"/>
    </source>
</evidence>
<dbReference type="SUPFAM" id="SSF49764">
    <property type="entry name" value="HSP20-like chaperones"/>
    <property type="match status" value="1"/>
</dbReference>
<organism evidence="2 4">
    <name type="scientific">Rotaria sordida</name>
    <dbReference type="NCBI Taxonomy" id="392033"/>
    <lineage>
        <taxon>Eukaryota</taxon>
        <taxon>Metazoa</taxon>
        <taxon>Spiralia</taxon>
        <taxon>Gnathifera</taxon>
        <taxon>Rotifera</taxon>
        <taxon>Eurotatoria</taxon>
        <taxon>Bdelloidea</taxon>
        <taxon>Philodinida</taxon>
        <taxon>Philodinidae</taxon>
        <taxon>Rotaria</taxon>
    </lineage>
</organism>
<dbReference type="PROSITE" id="PS51203">
    <property type="entry name" value="CS"/>
    <property type="match status" value="1"/>
</dbReference>
<accession>A0A818YRK2</accession>
<dbReference type="Pfam" id="PF04969">
    <property type="entry name" value="CS"/>
    <property type="match status" value="1"/>
</dbReference>
<reference evidence="2" key="1">
    <citation type="submission" date="2021-02" db="EMBL/GenBank/DDBJ databases">
        <authorList>
            <person name="Nowell W R."/>
        </authorList>
    </citation>
    <scope>NUCLEOTIDE SEQUENCE</scope>
</reference>
<comment type="caution">
    <text evidence="2">The sequence shown here is derived from an EMBL/GenBank/DDBJ whole genome shotgun (WGS) entry which is preliminary data.</text>
</comment>
<protein>
    <recommendedName>
        <fullName evidence="1">CS domain-containing protein</fullName>
    </recommendedName>
</protein>
<evidence type="ECO:0000313" key="3">
    <source>
        <dbReference type="EMBL" id="CAF3999730.1"/>
    </source>
</evidence>
<dbReference type="Pfam" id="PF11732">
    <property type="entry name" value="Thoc2"/>
    <property type="match status" value="1"/>
</dbReference>
<sequence>MSKQAFEEAYEFYTKALVNDDKIDHRNTSKILVSRAQCSLKLKNYANALKDTNDAIKLDETNIKAYIRKGVSLYNQDLKEEALQVFLRGLEFDFANEQLKIWQNKCEKELAEQNPVTMIASIEKEKLTTNVTPVPPLPPAKIKHSFYQTDSIVTIQIPIKDLKKDQVHVYSTDTTINIHTKIPSSGQDYSLEVDLAYPVDSSRTNFNVTGSNIEIKLYKRQAIQWTSLDAQSTAAKAQSPAPSYPSSSLHAKNWDKLEAEIKRDEKENKDDMGVVRHPMLLIAPHPLTSLEDVLSNAETIKFHNNIKYSIIVLHPGNVHDKELLITAMDSIEFECAGLCNSDLHVCFLQYDLNNPLNLNICPHRLLYTQLTRLCTNIIKKPIITDEQQEDILLLIDEALLPSLSLLDVNSCLETYRKTSQLIFIKQDVTGKSRAILRRITKDNIIDHIQRFDNFICVINDALKYLSSLTYDIVCYTILHALISSISIPSYIDGKMSRENATPTQ</sequence>
<dbReference type="Gene3D" id="1.25.40.10">
    <property type="entry name" value="Tetratricopeptide repeat domain"/>
    <property type="match status" value="1"/>
</dbReference>
<dbReference type="InterPro" id="IPR008978">
    <property type="entry name" value="HSP20-like_chaperone"/>
</dbReference>
<name>A0A818YRK2_9BILA</name>
<dbReference type="SUPFAM" id="SSF48452">
    <property type="entry name" value="TPR-like"/>
    <property type="match status" value="1"/>
</dbReference>
<dbReference type="InterPro" id="IPR011990">
    <property type="entry name" value="TPR-like_helical_dom_sf"/>
</dbReference>
<dbReference type="InterPro" id="IPR021726">
    <property type="entry name" value="THO_THOC2_N"/>
</dbReference>
<dbReference type="AlphaFoldDB" id="A0A818YRK2"/>
<dbReference type="Proteomes" id="UP000663874">
    <property type="component" value="Unassembled WGS sequence"/>
</dbReference>
<dbReference type="PANTHER" id="PTHR45862">
    <property type="entry name" value="PROTEIN SGT1 HOMOLOG"/>
    <property type="match status" value="1"/>
</dbReference>
<dbReference type="EMBL" id="CAJOBE010006206">
    <property type="protein sequence ID" value="CAF3999730.1"/>
    <property type="molecule type" value="Genomic_DNA"/>
</dbReference>
<dbReference type="InterPro" id="IPR019734">
    <property type="entry name" value="TPR_rpt"/>
</dbReference>
<evidence type="ECO:0000313" key="2">
    <source>
        <dbReference type="EMBL" id="CAF3756518.1"/>
    </source>
</evidence>
<evidence type="ECO:0000259" key="1">
    <source>
        <dbReference type="PROSITE" id="PS51203"/>
    </source>
</evidence>
<dbReference type="EMBL" id="CAJOAX010001922">
    <property type="protein sequence ID" value="CAF3756518.1"/>
    <property type="molecule type" value="Genomic_DNA"/>
</dbReference>
<dbReference type="GO" id="GO:0051087">
    <property type="term" value="F:protein-folding chaperone binding"/>
    <property type="evidence" value="ECO:0007669"/>
    <property type="project" value="InterPro"/>
</dbReference>
<proteinExistence type="predicted"/>
<dbReference type="Proteomes" id="UP000663823">
    <property type="component" value="Unassembled WGS sequence"/>
</dbReference>
<dbReference type="InterPro" id="IPR044563">
    <property type="entry name" value="Sgt1-like"/>
</dbReference>
<gene>
    <name evidence="3" type="ORF">FNK824_LOCUS25871</name>
    <name evidence="2" type="ORF">OTI717_LOCUS15876</name>
</gene>
<dbReference type="SMART" id="SM00028">
    <property type="entry name" value="TPR"/>
    <property type="match status" value="2"/>
</dbReference>
<dbReference type="Gene3D" id="2.60.40.790">
    <property type="match status" value="1"/>
</dbReference>
<dbReference type="InterPro" id="IPR007052">
    <property type="entry name" value="CS_dom"/>
</dbReference>
<feature type="domain" description="CS" evidence="1">
    <location>
        <begin position="139"/>
        <end position="229"/>
    </location>
</feature>